<name>A0ABW4QJE1_9BACL</name>
<dbReference type="CDD" id="cd00371">
    <property type="entry name" value="HMA"/>
    <property type="match status" value="1"/>
</dbReference>
<evidence type="ECO:0000313" key="8">
    <source>
        <dbReference type="EMBL" id="MFD1863722.1"/>
    </source>
</evidence>
<evidence type="ECO:0000259" key="7">
    <source>
        <dbReference type="PROSITE" id="PS50846"/>
    </source>
</evidence>
<feature type="domain" description="HMA" evidence="7">
    <location>
        <begin position="3"/>
        <end position="69"/>
    </location>
</feature>
<dbReference type="RefSeq" id="WP_204893402.1">
    <property type="nucleotide sequence ID" value="NZ_JBHUFW010000010.1"/>
</dbReference>
<comment type="caution">
    <text evidence="8">The sequence shown here is derived from an EMBL/GenBank/DDBJ whole genome shotgun (WGS) entry which is preliminary data.</text>
</comment>
<evidence type="ECO:0000256" key="6">
    <source>
        <dbReference type="ARBA" id="ARBA00023186"/>
    </source>
</evidence>
<keyword evidence="9" id="KW-1185">Reference proteome</keyword>
<proteinExistence type="predicted"/>
<evidence type="ECO:0000256" key="4">
    <source>
        <dbReference type="ARBA" id="ARBA00022723"/>
    </source>
</evidence>
<dbReference type="PROSITE" id="PS01047">
    <property type="entry name" value="HMA_1"/>
    <property type="match status" value="1"/>
</dbReference>
<dbReference type="InterPro" id="IPR017969">
    <property type="entry name" value="Heavy-metal-associated_CS"/>
</dbReference>
<evidence type="ECO:0000256" key="1">
    <source>
        <dbReference type="ARBA" id="ARBA00004496"/>
    </source>
</evidence>
<dbReference type="InterPro" id="IPR006122">
    <property type="entry name" value="HMA_Cu_ion-bd"/>
</dbReference>
<dbReference type="EMBL" id="JBHUFW010000010">
    <property type="protein sequence ID" value="MFD1863722.1"/>
    <property type="molecule type" value="Genomic_DNA"/>
</dbReference>
<dbReference type="InterPro" id="IPR006121">
    <property type="entry name" value="HMA_dom"/>
</dbReference>
<evidence type="ECO:0000313" key="9">
    <source>
        <dbReference type="Proteomes" id="UP001597273"/>
    </source>
</evidence>
<dbReference type="Pfam" id="PF00403">
    <property type="entry name" value="HMA"/>
    <property type="match status" value="1"/>
</dbReference>
<dbReference type="PANTHER" id="PTHR46594:SF4">
    <property type="entry name" value="P-TYPE CATION-TRANSPORTING ATPASE"/>
    <property type="match status" value="1"/>
</dbReference>
<dbReference type="SUPFAM" id="SSF55008">
    <property type="entry name" value="HMA, heavy metal-associated domain"/>
    <property type="match status" value="1"/>
</dbReference>
<comment type="subcellular location">
    <subcellularLocation>
        <location evidence="1">Cytoplasm</location>
    </subcellularLocation>
</comment>
<dbReference type="PROSITE" id="PS50846">
    <property type="entry name" value="HMA_2"/>
    <property type="match status" value="1"/>
</dbReference>
<dbReference type="Proteomes" id="UP001597273">
    <property type="component" value="Unassembled WGS sequence"/>
</dbReference>
<dbReference type="PRINTS" id="PR00944">
    <property type="entry name" value="CUEXPORT"/>
</dbReference>
<accession>A0ABW4QJE1</accession>
<sequence>MAEQVTLPVSGMSCQHCVGKVQKSVSALPGVDKVDVSLENASVEVAYDKSSVSVSQIAEAIEDQGYEVGAAK</sequence>
<dbReference type="InterPro" id="IPR036163">
    <property type="entry name" value="HMA_dom_sf"/>
</dbReference>
<evidence type="ECO:0000256" key="3">
    <source>
        <dbReference type="ARBA" id="ARBA00022490"/>
    </source>
</evidence>
<protein>
    <recommendedName>
        <fullName evidence="2">Copper chaperone CopZ</fullName>
    </recommendedName>
</protein>
<dbReference type="NCBIfam" id="NF033795">
    <property type="entry name" value="chaper_CopZ_Bs"/>
    <property type="match status" value="1"/>
</dbReference>
<keyword evidence="5" id="KW-0186">Copper</keyword>
<gene>
    <name evidence="8" type="primary">copZ</name>
    <name evidence="8" type="ORF">ACFSDB_12395</name>
</gene>
<dbReference type="InterPro" id="IPR049740">
    <property type="entry name" value="CopZ"/>
</dbReference>
<evidence type="ECO:0000256" key="5">
    <source>
        <dbReference type="ARBA" id="ARBA00023008"/>
    </source>
</evidence>
<dbReference type="NCBIfam" id="TIGR00003">
    <property type="entry name" value="copper ion binding protein"/>
    <property type="match status" value="1"/>
</dbReference>
<reference evidence="9" key="1">
    <citation type="journal article" date="2019" name="Int. J. Syst. Evol. Microbiol.">
        <title>The Global Catalogue of Microorganisms (GCM) 10K type strain sequencing project: providing services to taxonomists for standard genome sequencing and annotation.</title>
        <authorList>
            <consortium name="The Broad Institute Genomics Platform"/>
            <consortium name="The Broad Institute Genome Sequencing Center for Infectious Disease"/>
            <person name="Wu L."/>
            <person name="Ma J."/>
        </authorList>
    </citation>
    <scope>NUCLEOTIDE SEQUENCE [LARGE SCALE GENOMIC DNA]</scope>
    <source>
        <strain evidence="9">CGMCC 1.15475</strain>
    </source>
</reference>
<dbReference type="PANTHER" id="PTHR46594">
    <property type="entry name" value="P-TYPE CATION-TRANSPORTING ATPASE"/>
    <property type="match status" value="1"/>
</dbReference>
<keyword evidence="3" id="KW-0963">Cytoplasm</keyword>
<keyword evidence="6" id="KW-0143">Chaperone</keyword>
<organism evidence="8 9">
    <name type="scientific">Planococcus chinensis</name>
    <dbReference type="NCBI Taxonomy" id="272917"/>
    <lineage>
        <taxon>Bacteria</taxon>
        <taxon>Bacillati</taxon>
        <taxon>Bacillota</taxon>
        <taxon>Bacilli</taxon>
        <taxon>Bacillales</taxon>
        <taxon>Caryophanaceae</taxon>
        <taxon>Planococcus</taxon>
    </lineage>
</organism>
<keyword evidence="4" id="KW-0479">Metal-binding</keyword>
<dbReference type="Gene3D" id="3.30.70.100">
    <property type="match status" value="1"/>
</dbReference>
<evidence type="ECO:0000256" key="2">
    <source>
        <dbReference type="ARBA" id="ARBA00015313"/>
    </source>
</evidence>
<dbReference type="InterPro" id="IPR000428">
    <property type="entry name" value="Cu-bd"/>
</dbReference>